<evidence type="ECO:0000256" key="9">
    <source>
        <dbReference type="RuleBase" id="RU368073"/>
    </source>
</evidence>
<reference evidence="11" key="1">
    <citation type="submission" date="2018-08" db="EMBL/GenBank/DDBJ databases">
        <authorList>
            <person name="Cornetti L."/>
        </authorList>
    </citation>
    <scope>NUCLEOTIDE SEQUENCE</scope>
    <source>
        <strain evidence="11">DE-FRO-2-1</strain>
    </source>
</reference>
<dbReference type="GO" id="GO:0015031">
    <property type="term" value="P:protein transport"/>
    <property type="evidence" value="ECO:0007669"/>
    <property type="project" value="UniProtKB-KW"/>
</dbReference>
<feature type="transmembrane region" description="Helical" evidence="9">
    <location>
        <begin position="162"/>
        <end position="181"/>
    </location>
</feature>
<evidence type="ECO:0000256" key="4">
    <source>
        <dbReference type="ARBA" id="ARBA00022824"/>
    </source>
</evidence>
<comment type="similarity">
    <text evidence="1 9">Belongs to the YIF1 family.</text>
</comment>
<evidence type="ECO:0000313" key="11">
    <source>
        <dbReference type="EMBL" id="SVE93181.1"/>
    </source>
</evidence>
<dbReference type="PANTHER" id="PTHR14083">
    <property type="entry name" value="YIP1 INTERACTING FACTOR HOMOLOG YIF1 PROTEIN"/>
    <property type="match status" value="1"/>
</dbReference>
<evidence type="ECO:0000256" key="10">
    <source>
        <dbReference type="SAM" id="MobiDB-lite"/>
    </source>
</evidence>
<dbReference type="AlphaFoldDB" id="A0A4Y7NIX7"/>
<feature type="region of interest" description="Disordered" evidence="10">
    <location>
        <begin position="1"/>
        <end position="31"/>
    </location>
</feature>
<keyword evidence="4 9" id="KW-0256">Endoplasmic reticulum</keyword>
<dbReference type="Pfam" id="PF03878">
    <property type="entry name" value="YIF1"/>
    <property type="match status" value="1"/>
</dbReference>
<dbReference type="EMBL" id="LR023562">
    <property type="protein sequence ID" value="SVE93181.1"/>
    <property type="molecule type" value="mRNA"/>
</dbReference>
<feature type="transmembrane region" description="Helical" evidence="9">
    <location>
        <begin position="227"/>
        <end position="248"/>
    </location>
</feature>
<organism evidence="11">
    <name type="scientific">Moina brachiata</name>
    <dbReference type="NCBI Taxonomy" id="675436"/>
    <lineage>
        <taxon>Eukaryota</taxon>
        <taxon>Metazoa</taxon>
        <taxon>Ecdysozoa</taxon>
        <taxon>Arthropoda</taxon>
        <taxon>Crustacea</taxon>
        <taxon>Branchiopoda</taxon>
        <taxon>Diplostraca</taxon>
        <taxon>Cladocera</taxon>
        <taxon>Anomopoda</taxon>
        <taxon>Moinidae</taxon>
        <taxon>Moina</taxon>
    </lineage>
</organism>
<dbReference type="GO" id="GO:0000139">
    <property type="term" value="C:Golgi membrane"/>
    <property type="evidence" value="ECO:0007669"/>
    <property type="project" value="UniProtKB-SubCell"/>
</dbReference>
<keyword evidence="2 9" id="KW-0813">Transport</keyword>
<evidence type="ECO:0000256" key="1">
    <source>
        <dbReference type="ARBA" id="ARBA00009727"/>
    </source>
</evidence>
<dbReference type="PANTHER" id="PTHR14083:SF0">
    <property type="entry name" value="YIP1D-INTERACTING FACTOR 1, ISOFORM C"/>
    <property type="match status" value="1"/>
</dbReference>
<evidence type="ECO:0000256" key="2">
    <source>
        <dbReference type="ARBA" id="ARBA00022448"/>
    </source>
</evidence>
<dbReference type="GO" id="GO:0030134">
    <property type="term" value="C:COPII-coated ER to Golgi transport vesicle"/>
    <property type="evidence" value="ECO:0007669"/>
    <property type="project" value="TreeGrafter"/>
</dbReference>
<evidence type="ECO:0000256" key="8">
    <source>
        <dbReference type="ARBA" id="ARBA00023136"/>
    </source>
</evidence>
<name>A0A4Y7NIX7_9CRUS</name>
<keyword evidence="7 9" id="KW-0333">Golgi apparatus</keyword>
<keyword evidence="8 9" id="KW-0472">Membrane</keyword>
<comment type="function">
    <text evidence="9">Has a role in transport between endoplasmic reticulum and Golgi.</text>
</comment>
<feature type="transmembrane region" description="Helical" evidence="9">
    <location>
        <begin position="193"/>
        <end position="215"/>
    </location>
</feature>
<protein>
    <recommendedName>
        <fullName evidence="9">Protein YIF1</fullName>
    </recommendedName>
</protein>
<proteinExistence type="evidence at transcript level"/>
<comment type="subcellular location">
    <subcellularLocation>
        <location evidence="9">Endoplasmic reticulum membrane</location>
        <topology evidence="9">Multi-pass membrane protein</topology>
    </subcellularLocation>
    <subcellularLocation>
        <location evidence="9">Golgi apparatus membrane</location>
        <topology evidence="9">Multi-pass membrane protein</topology>
    </subcellularLocation>
</comment>
<evidence type="ECO:0000256" key="3">
    <source>
        <dbReference type="ARBA" id="ARBA00022692"/>
    </source>
</evidence>
<evidence type="ECO:0000256" key="6">
    <source>
        <dbReference type="ARBA" id="ARBA00022989"/>
    </source>
</evidence>
<keyword evidence="6 9" id="KW-1133">Transmembrane helix</keyword>
<dbReference type="InterPro" id="IPR005578">
    <property type="entry name" value="Yif1_fam"/>
</dbReference>
<dbReference type="GO" id="GO:0005789">
    <property type="term" value="C:endoplasmic reticulum membrane"/>
    <property type="evidence" value="ECO:0007669"/>
    <property type="project" value="UniProtKB-SubCell"/>
</dbReference>
<accession>A0A4Y7NIX7</accession>
<feature type="transmembrane region" description="Helical" evidence="9">
    <location>
        <begin position="293"/>
        <end position="311"/>
    </location>
</feature>
<gene>
    <name evidence="11" type="primary">EOG090X0ATU</name>
</gene>
<feature type="transmembrane region" description="Helical" evidence="9">
    <location>
        <begin position="254"/>
        <end position="272"/>
    </location>
</feature>
<sequence length="321" mass="35887">MRKARRTAEAQQDPGASMPYPQYGYPPPGPHDPNMYMAPPYNPAPVYQPAPGQYYTPQPMGMPGVDQAGFNMPTQILQNPAIANMALQYGQSLVGQGKEVIDQKFNQYVSTSRIKYYFSVDTAYVAKKLGLILFPFTHRDWSVKFNPEEPVQPRDELNAPDLYIPSMAFVTFVLIGGVSLGLQERFSPESLGIQASAALVWQILEILAIWLTLFIMSIQSKLTIFDILAFSSYKYVGMIVVIAVSLVMPSAYHIALIYISAAVMFFLVRSLKVQVLPETPGGYDPEEGSKRRTYLLLFMGGIQPLLMWWLTRHVALPATTT</sequence>
<keyword evidence="3 9" id="KW-0812">Transmembrane</keyword>
<dbReference type="GO" id="GO:0006888">
    <property type="term" value="P:endoplasmic reticulum to Golgi vesicle-mediated transport"/>
    <property type="evidence" value="ECO:0007669"/>
    <property type="project" value="UniProtKB-UniRule"/>
</dbReference>
<evidence type="ECO:0000256" key="7">
    <source>
        <dbReference type="ARBA" id="ARBA00023034"/>
    </source>
</evidence>
<dbReference type="GO" id="GO:0005793">
    <property type="term" value="C:endoplasmic reticulum-Golgi intermediate compartment"/>
    <property type="evidence" value="ECO:0007669"/>
    <property type="project" value="UniProtKB-UniRule"/>
</dbReference>
<evidence type="ECO:0000256" key="5">
    <source>
        <dbReference type="ARBA" id="ARBA00022927"/>
    </source>
</evidence>
<keyword evidence="5 9" id="KW-0653">Protein transport</keyword>